<dbReference type="Pfam" id="PF20119">
    <property type="entry name" value="DUF6509"/>
    <property type="match status" value="1"/>
</dbReference>
<evidence type="ECO:0000313" key="1">
    <source>
        <dbReference type="EMBL" id="AMX01139.1"/>
    </source>
</evidence>
<dbReference type="STRING" id="241244.ATY39_15690"/>
<proteinExistence type="predicted"/>
<dbReference type="InterPro" id="IPR045424">
    <property type="entry name" value="DUF6509"/>
</dbReference>
<gene>
    <name evidence="1" type="ORF">ATY39_15690</name>
</gene>
<name>A0A143HHC2_9BACL</name>
<reference evidence="2" key="2">
    <citation type="submission" date="2016-03" db="EMBL/GenBank/DDBJ databases">
        <authorList>
            <person name="Ploux O."/>
        </authorList>
    </citation>
    <scope>NUCLEOTIDE SEQUENCE [LARGE SCALE GENOMIC DNA]</scope>
    <source>
        <strain evidence="2">PP9</strain>
    </source>
</reference>
<organism evidence="1 2">
    <name type="scientific">Rummeliibacillus stabekisii</name>
    <dbReference type="NCBI Taxonomy" id="241244"/>
    <lineage>
        <taxon>Bacteria</taxon>
        <taxon>Bacillati</taxon>
        <taxon>Bacillota</taxon>
        <taxon>Bacilli</taxon>
        <taxon>Bacillales</taxon>
        <taxon>Caryophanaceae</taxon>
        <taxon>Rummeliibacillus</taxon>
    </lineage>
</organism>
<dbReference type="KEGG" id="rst:ATY39_15690"/>
<protein>
    <submittedName>
        <fullName evidence="1">Pullulanase</fullName>
    </submittedName>
</protein>
<dbReference type="EMBL" id="CP014806">
    <property type="protein sequence ID" value="AMX01139.1"/>
    <property type="molecule type" value="Genomic_DNA"/>
</dbReference>
<dbReference type="AlphaFoldDB" id="A0A143HHC2"/>
<sequence>MEEIVDPTHIIEGERYEFLLDIEIDEEDELYREGGLEIRAIISKKNDEIAIANYFLIAKADASVLDFALEEDEEAMILAFCKERILLGE</sequence>
<reference evidence="1 2" key="1">
    <citation type="journal article" date="2016" name="Genome Announc.">
        <title>Whole-Genome Sequence of Rummeliibacillus stabekisii Strain PP9 Isolated from Antarctic Soil.</title>
        <authorList>
            <person name="da Mota F.F."/>
            <person name="Vollu R.E."/>
            <person name="Jurelevicius D."/>
            <person name="Seldin L."/>
        </authorList>
    </citation>
    <scope>NUCLEOTIDE SEQUENCE [LARGE SCALE GENOMIC DNA]</scope>
    <source>
        <strain evidence="1 2">PP9</strain>
    </source>
</reference>
<dbReference type="OrthoDB" id="2736409at2"/>
<evidence type="ECO:0000313" key="2">
    <source>
        <dbReference type="Proteomes" id="UP000076021"/>
    </source>
</evidence>
<keyword evidence="2" id="KW-1185">Reference proteome</keyword>
<accession>A0A143HHC2</accession>
<dbReference type="Proteomes" id="UP000076021">
    <property type="component" value="Chromosome"/>
</dbReference>